<organism evidence="1 2">
    <name type="scientific">Phytophthora lilii</name>
    <dbReference type="NCBI Taxonomy" id="2077276"/>
    <lineage>
        <taxon>Eukaryota</taxon>
        <taxon>Sar</taxon>
        <taxon>Stramenopiles</taxon>
        <taxon>Oomycota</taxon>
        <taxon>Peronosporomycetes</taxon>
        <taxon>Peronosporales</taxon>
        <taxon>Peronosporaceae</taxon>
        <taxon>Phytophthora</taxon>
    </lineage>
</organism>
<proteinExistence type="predicted"/>
<reference evidence="1" key="1">
    <citation type="submission" date="2023-04" db="EMBL/GenBank/DDBJ databases">
        <title>Phytophthora lilii NBRC 32176.</title>
        <authorList>
            <person name="Ichikawa N."/>
            <person name="Sato H."/>
            <person name="Tonouchi N."/>
        </authorList>
    </citation>
    <scope>NUCLEOTIDE SEQUENCE</scope>
    <source>
        <strain evidence="1">NBRC 32176</strain>
    </source>
</reference>
<sequence>MSDSASIAKGATDFWQTTGPKSSNILFVALVAARGLFNGKHAAAGISNTGSYSAVLVLKITWTDESVTTHMVGSRKAVPPAERQG</sequence>
<gene>
    <name evidence="1" type="ORF">Plil01_001079400</name>
</gene>
<protein>
    <submittedName>
        <fullName evidence="1">Unnamed protein product</fullName>
    </submittedName>
</protein>
<comment type="caution">
    <text evidence="1">The sequence shown here is derived from an EMBL/GenBank/DDBJ whole genome shotgun (WGS) entry which is preliminary data.</text>
</comment>
<dbReference type="EMBL" id="BSXW01000582">
    <property type="protein sequence ID" value="GMF26020.1"/>
    <property type="molecule type" value="Genomic_DNA"/>
</dbReference>
<name>A0A9W6U4W6_9STRA</name>
<accession>A0A9W6U4W6</accession>
<dbReference type="Proteomes" id="UP001165083">
    <property type="component" value="Unassembled WGS sequence"/>
</dbReference>
<evidence type="ECO:0000313" key="1">
    <source>
        <dbReference type="EMBL" id="GMF26020.1"/>
    </source>
</evidence>
<keyword evidence="2" id="KW-1185">Reference proteome</keyword>
<evidence type="ECO:0000313" key="2">
    <source>
        <dbReference type="Proteomes" id="UP001165083"/>
    </source>
</evidence>
<dbReference type="AlphaFoldDB" id="A0A9W6U4W6"/>